<dbReference type="Pfam" id="PF04577">
    <property type="entry name" value="Glyco_transf_61"/>
    <property type="match status" value="1"/>
</dbReference>
<organism evidence="2 3">
    <name type="scientific">Perkinsus olseni</name>
    <name type="common">Perkinsus atlanticus</name>
    <dbReference type="NCBI Taxonomy" id="32597"/>
    <lineage>
        <taxon>Eukaryota</taxon>
        <taxon>Sar</taxon>
        <taxon>Alveolata</taxon>
        <taxon>Perkinsozoa</taxon>
        <taxon>Perkinsea</taxon>
        <taxon>Perkinsida</taxon>
        <taxon>Perkinsidae</taxon>
        <taxon>Perkinsus</taxon>
    </lineage>
</organism>
<feature type="domain" description="Glycosyltransferase 61 catalytic" evidence="1">
    <location>
        <begin position="575"/>
        <end position="634"/>
    </location>
</feature>
<dbReference type="Proteomes" id="UP000570595">
    <property type="component" value="Unassembled WGS sequence"/>
</dbReference>
<protein>
    <recommendedName>
        <fullName evidence="1">Glycosyltransferase 61 catalytic domain-containing protein</fullName>
    </recommendedName>
</protein>
<dbReference type="EMBL" id="JABAHT010001116">
    <property type="protein sequence ID" value="KAF4650143.1"/>
    <property type="molecule type" value="Genomic_DNA"/>
</dbReference>
<evidence type="ECO:0000313" key="3">
    <source>
        <dbReference type="Proteomes" id="UP000570595"/>
    </source>
</evidence>
<name>A0A7J6KS17_PEROL</name>
<evidence type="ECO:0000313" key="2">
    <source>
        <dbReference type="EMBL" id="KAF4650143.1"/>
    </source>
</evidence>
<proteinExistence type="predicted"/>
<comment type="caution">
    <text evidence="2">The sequence shown here is derived from an EMBL/GenBank/DDBJ whole genome shotgun (WGS) entry which is preliminary data.</text>
</comment>
<evidence type="ECO:0000259" key="1">
    <source>
        <dbReference type="Pfam" id="PF04577"/>
    </source>
</evidence>
<dbReference type="InterPro" id="IPR049625">
    <property type="entry name" value="Glyco_transf_61_cat"/>
</dbReference>
<sequence>MSTSEKIRENPVQTKVPVDNAKQQATNHVATLSDRDDQFCAVGCDAEGAVNFIVKETANSEFGFLLDAALKPELLRNFKGGYDFSIAGQEAPNKTATEMTNAKGGRNAEGKTEKTNAMNRVPTLQHHLMKEITGIPPWGREMLYRLKMQEQTNLVPLPSFLPFPSPPSSKLKYLDLPRQGCEDVAIQFIRRDLPKRKALFIQWVTWFKLDIPVPEEGFKITRVSTSLDRYIPEMKLEFNEDRLKELEGGADRVIPDLTRLSDKDYMHEMCDRQYRNYAKYIAQKEGIPEDDLVDDSDISMGSQACNDVAGGSWLLKKREDISTERNAIDLCTGPKGSEHTEVECQVWDSGPVDKLDAVRDYYCTASRLTASKEDMTGGRLKLRGHCQMARKGLRFDTYTDSLNEEIASLDTTEQVYSEDQCSSVLGSDKPVIIFRPAFDNHKNAWYSSPPQLNRRDPRILKVQLLINSRSDLIEDAIFRVAHLYQLVAPDIIYPDGIITSQTSTICFRQVIFPVPVGQLFLNTMKPRGPSSAIIDYGRRLMEQSRLQSSFLKKTVALPNLPRCTWRSERFIHFALRRIANPDEVLQRGLLFRSSGVSVRRVPFATMTIKDQMEAAASTDLLIGPHGGALFWMIAQPVCGQVIELGAQGQFALQYAYLSGWSERQYAMLPDLVGYDDPLFEVPVQQLLPIVMNM</sequence>
<dbReference type="AlphaFoldDB" id="A0A7J6KS17"/>
<dbReference type="GO" id="GO:0016757">
    <property type="term" value="F:glycosyltransferase activity"/>
    <property type="evidence" value="ECO:0007669"/>
    <property type="project" value="InterPro"/>
</dbReference>
<accession>A0A7J6KS17</accession>
<dbReference type="OrthoDB" id="10423402at2759"/>
<gene>
    <name evidence="2" type="ORF">FOZ61_000628</name>
</gene>
<reference evidence="2 3" key="1">
    <citation type="submission" date="2020-04" db="EMBL/GenBank/DDBJ databases">
        <title>Perkinsus olseni comparative genomics.</title>
        <authorList>
            <person name="Bogema D.R."/>
        </authorList>
    </citation>
    <scope>NUCLEOTIDE SEQUENCE [LARGE SCALE GENOMIC DNA]</scope>
    <source>
        <strain evidence="2">ATCC PRA-179</strain>
    </source>
</reference>